<evidence type="ECO:0000313" key="14">
    <source>
        <dbReference type="Proteomes" id="UP000352088"/>
    </source>
</evidence>
<reference evidence="13 19" key="3">
    <citation type="submission" date="2018-08" db="EMBL/GenBank/DDBJ databases">
        <authorList>
            <consortium name="NARMS: The National Antimicrobial Resistance Monitoring System"/>
        </authorList>
    </citation>
    <scope>NUCLEOTIDE SEQUENCE [LARGE SCALE GENOMIC DNA]</scope>
    <source>
        <strain evidence="12 19">CVM N17C171</strain>
        <strain evidence="10 14">CVM N17C548</strain>
        <strain evidence="8 16">FSIS11807978</strain>
        <strain evidence="11 13">FSIS11812579</strain>
        <strain evidence="5 20">FSIS1609200</strain>
        <strain evidence="9 18">FSIS1711007</strain>
    </source>
</reference>
<evidence type="ECO:0000313" key="6">
    <source>
        <dbReference type="EMBL" id="EAJ9197610.1"/>
    </source>
</evidence>
<dbReference type="Proteomes" id="UP000576616">
    <property type="component" value="Unassembled WGS sequence"/>
</dbReference>
<evidence type="ECO:0000313" key="12">
    <source>
        <dbReference type="EMBL" id="EAL9204005.1"/>
    </source>
</evidence>
<evidence type="ECO:0000313" key="15">
    <source>
        <dbReference type="Proteomes" id="UP000361993"/>
    </source>
</evidence>
<evidence type="ECO:0000256" key="2">
    <source>
        <dbReference type="SAM" id="MobiDB-lite"/>
    </source>
</evidence>
<dbReference type="Proteomes" id="UP000365807">
    <property type="component" value="Unassembled WGS sequence"/>
</dbReference>
<dbReference type="EMBL" id="AACRQU010000013">
    <property type="protein sequence ID" value="EAL8416961.1"/>
    <property type="molecule type" value="Genomic_DNA"/>
</dbReference>
<evidence type="ECO:0000313" key="8">
    <source>
        <dbReference type="EMBL" id="EAK4357997.1"/>
    </source>
</evidence>
<name>A0A0Q2I2G0_CAMCO</name>
<comment type="caution">
    <text evidence="11">The sequence shown here is derived from an EMBL/GenBank/DDBJ whole genome shotgun (WGS) entry which is preliminary data.</text>
</comment>
<evidence type="ECO:0000313" key="20">
    <source>
        <dbReference type="Proteomes" id="UP000557830"/>
    </source>
</evidence>
<dbReference type="GeneID" id="66544327"/>
<reference evidence="6 17" key="2">
    <citation type="submission" date="2018-05" db="EMBL/GenBank/DDBJ databases">
        <authorList>
            <consortium name="PulseNet: The National Subtyping Network for Foodborne Disease Surveillance"/>
            <person name="Tarr C.L."/>
            <person name="Trees E."/>
            <person name="Katz L.S."/>
            <person name="Carleton-Romer H.A."/>
            <person name="Stroika S."/>
            <person name="Kucerova Z."/>
            <person name="Roache K.F."/>
            <person name="Sabol A.L."/>
            <person name="Besser J."/>
            <person name="Gerner-Smidt P."/>
        </authorList>
    </citation>
    <scope>NUCLEOTIDE SEQUENCE [LARGE SCALE GENOMIC DNA]</scope>
    <source>
        <strain evidence="6 17">PNUSAC001435</strain>
        <strain evidence="4 21">PNUSAC007828</strain>
    </source>
</reference>
<protein>
    <submittedName>
        <fullName evidence="11">DUF3972 domain-containing protein</fullName>
    </submittedName>
</protein>
<dbReference type="Proteomes" id="UP000352088">
    <property type="component" value="Unassembled WGS sequence"/>
</dbReference>
<dbReference type="EMBL" id="AACGUZ010000008">
    <property type="protein sequence ID" value="EAK5103729.1"/>
    <property type="molecule type" value="Genomic_DNA"/>
</dbReference>
<evidence type="ECO:0000313" key="19">
    <source>
        <dbReference type="Proteomes" id="UP000411403"/>
    </source>
</evidence>
<dbReference type="EMBL" id="AABUYW010000008">
    <property type="protein sequence ID" value="EAJ1077027.1"/>
    <property type="molecule type" value="Genomic_DNA"/>
</dbReference>
<dbReference type="RefSeq" id="WP_002776483.1">
    <property type="nucleotide sequence ID" value="NZ_AANHVQ020000019.1"/>
</dbReference>
<dbReference type="Pfam" id="PF13118">
    <property type="entry name" value="DUF3972"/>
    <property type="match status" value="1"/>
</dbReference>
<proteinExistence type="predicted"/>
<evidence type="ECO:0000313" key="18">
    <source>
        <dbReference type="Proteomes" id="UP000409545"/>
    </source>
</evidence>
<evidence type="ECO:0000313" key="10">
    <source>
        <dbReference type="EMBL" id="EAL6850271.1"/>
    </source>
</evidence>
<reference evidence="7 15" key="1">
    <citation type="submission" date="2018-05" db="EMBL/GenBank/DDBJ databases">
        <authorList>
            <consortium name="GenomeTrakr network: Whole genome sequencing for foodborne pathogen traceback"/>
        </authorList>
    </citation>
    <scope>NUCLEOTIDE SEQUENCE [LARGE SCALE GENOMIC DNA]</scope>
    <source>
        <strain evidence="7 15">NC_C6016</strain>
    </source>
</reference>
<evidence type="ECO:0000313" key="17">
    <source>
        <dbReference type="Proteomes" id="UP000382436"/>
    </source>
</evidence>
<dbReference type="Proteomes" id="UP000557830">
    <property type="component" value="Unassembled WGS sequence"/>
</dbReference>
<accession>A0A0Q2I2G0</accession>
<evidence type="ECO:0000313" key="5">
    <source>
        <dbReference type="EMBL" id="EAJ1077027.1"/>
    </source>
</evidence>
<feature type="domain" description="DUF3972" evidence="3">
    <location>
        <begin position="9"/>
        <end position="132"/>
    </location>
</feature>
<keyword evidence="1" id="KW-0175">Coiled coil</keyword>
<feature type="region of interest" description="Disordered" evidence="2">
    <location>
        <begin position="159"/>
        <end position="184"/>
    </location>
</feature>
<dbReference type="Proteomes" id="UP000411403">
    <property type="component" value="Unassembled WGS sequence"/>
</dbReference>
<dbReference type="Proteomes" id="UP000361993">
    <property type="component" value="Unassembled WGS sequence"/>
</dbReference>
<evidence type="ECO:0000313" key="7">
    <source>
        <dbReference type="EMBL" id="EAK1509579.1"/>
    </source>
</evidence>
<dbReference type="EMBL" id="AACDUL010000007">
    <property type="protein sequence ID" value="EAK1509579.1"/>
    <property type="molecule type" value="Genomic_DNA"/>
</dbReference>
<evidence type="ECO:0000313" key="9">
    <source>
        <dbReference type="EMBL" id="EAK5103729.1"/>
    </source>
</evidence>
<evidence type="ECO:0000256" key="1">
    <source>
        <dbReference type="SAM" id="Coils"/>
    </source>
</evidence>
<dbReference type="Proteomes" id="UP000409545">
    <property type="component" value="Unassembled WGS sequence"/>
</dbReference>
<evidence type="ECO:0000313" key="16">
    <source>
        <dbReference type="Proteomes" id="UP000365807"/>
    </source>
</evidence>
<dbReference type="EMBL" id="AABKAB010000007">
    <property type="protein sequence ID" value="EAH8157233.1"/>
    <property type="molecule type" value="Genomic_DNA"/>
</dbReference>
<dbReference type="InterPro" id="IPR025002">
    <property type="entry name" value="DUF3972"/>
</dbReference>
<dbReference type="EMBL" id="AACGFG010000004">
    <property type="protein sequence ID" value="EAK4357997.1"/>
    <property type="molecule type" value="Genomic_DNA"/>
</dbReference>
<gene>
    <name evidence="9" type="ORF">B9Q54_05540</name>
    <name evidence="5" type="ORF">BU953_05325</name>
    <name evidence="6" type="ORF">BZ274_05395</name>
    <name evidence="8" type="ORF">C6T04_03495</name>
    <name evidence="7" type="ORF">CJD00_04790</name>
    <name evidence="10" type="ORF">DSX26_02160</name>
    <name evidence="11" type="ORF">DYF97_06205</name>
    <name evidence="12" type="ORF">DYU70_02355</name>
    <name evidence="4" type="ORF">ES716_04760</name>
</gene>
<dbReference type="Proteomes" id="UP000333665">
    <property type="component" value="Unassembled WGS sequence"/>
</dbReference>
<dbReference type="EMBL" id="AACSIE010000002">
    <property type="protein sequence ID" value="EAL9204005.1"/>
    <property type="molecule type" value="Genomic_DNA"/>
</dbReference>
<evidence type="ECO:0000313" key="13">
    <source>
        <dbReference type="Proteomes" id="UP000333665"/>
    </source>
</evidence>
<feature type="compositionally biased region" description="Basic and acidic residues" evidence="2">
    <location>
        <begin position="159"/>
        <end position="170"/>
    </location>
</feature>
<dbReference type="OrthoDB" id="5322012at2"/>
<sequence>MQTYLELQEFCKLVHLNEDVVKGMMANGALNFKEEEGKIYIEANQGTFSVVPSASNSKPAMVNSMTLAGESFVEKTIGTILNLHEKVLDAKDETLDALKNENKFLKDALYSMQELYDEDRKTIETLNHELKHAREEIEFLKRKYKLMWSKTAEIFGARTEPDLEMKKDENSSTANEKLNENKEG</sequence>
<dbReference type="AlphaFoldDB" id="A0A0Q2I2G0"/>
<feature type="coiled-coil region" evidence="1">
    <location>
        <begin position="81"/>
        <end position="143"/>
    </location>
</feature>
<organism evidence="11 13">
    <name type="scientific">Campylobacter coli</name>
    <dbReference type="NCBI Taxonomy" id="195"/>
    <lineage>
        <taxon>Bacteria</taxon>
        <taxon>Pseudomonadati</taxon>
        <taxon>Campylobacterota</taxon>
        <taxon>Epsilonproteobacteria</taxon>
        <taxon>Campylobacterales</taxon>
        <taxon>Campylobacteraceae</taxon>
        <taxon>Campylobacter</taxon>
    </lineage>
</organism>
<dbReference type="STRING" id="195.ATE51_02216"/>
<evidence type="ECO:0000313" key="4">
    <source>
        <dbReference type="EMBL" id="EAH8157233.1"/>
    </source>
</evidence>
<dbReference type="KEGG" id="ccoo:ATE51_02216"/>
<dbReference type="EMBL" id="AACQHW010000002">
    <property type="protein sequence ID" value="EAL6850271.1"/>
    <property type="molecule type" value="Genomic_DNA"/>
</dbReference>
<dbReference type="EMBL" id="AACBVJ010000009">
    <property type="protein sequence ID" value="EAJ9197610.1"/>
    <property type="molecule type" value="Genomic_DNA"/>
</dbReference>
<evidence type="ECO:0000313" key="11">
    <source>
        <dbReference type="EMBL" id="EAL8416961.1"/>
    </source>
</evidence>
<dbReference type="Proteomes" id="UP000382436">
    <property type="component" value="Unassembled WGS sequence"/>
</dbReference>
<dbReference type="eggNOG" id="ENOG503181V">
    <property type="taxonomic scope" value="Bacteria"/>
</dbReference>
<evidence type="ECO:0000313" key="21">
    <source>
        <dbReference type="Proteomes" id="UP000576616"/>
    </source>
</evidence>
<evidence type="ECO:0000259" key="3">
    <source>
        <dbReference type="Pfam" id="PF13118"/>
    </source>
</evidence>
<dbReference type="KEGG" id="ccof:VC76_03450"/>